<gene>
    <name evidence="2" type="ORF">ACFQSB_27080</name>
</gene>
<name>A0ABW2P967_9ACTN</name>
<evidence type="ECO:0008006" key="4">
    <source>
        <dbReference type="Google" id="ProtNLM"/>
    </source>
</evidence>
<comment type="caution">
    <text evidence="2">The sequence shown here is derived from an EMBL/GenBank/DDBJ whole genome shotgun (WGS) entry which is preliminary data.</text>
</comment>
<organism evidence="2 3">
    <name type="scientific">Sphaerisporangium rhizosphaerae</name>
    <dbReference type="NCBI Taxonomy" id="2269375"/>
    <lineage>
        <taxon>Bacteria</taxon>
        <taxon>Bacillati</taxon>
        <taxon>Actinomycetota</taxon>
        <taxon>Actinomycetes</taxon>
        <taxon>Streptosporangiales</taxon>
        <taxon>Streptosporangiaceae</taxon>
        <taxon>Sphaerisporangium</taxon>
    </lineage>
</organism>
<sequence length="267" mass="27779">MLVLLAVAAIAVLYCVVIVSQGRGGELTEFAPDVPPLELPTPRQLTAVDFMALRLPMSLVGYHTQTVDETLQRAAVAIGERDTHIAVLEQRVAELLAGRVQARQEAQTRPSWAPAPEPGPVRKGQGLAAAPHPLGEAETLSSGPEGPSRYDGATGPRVIATSEPIAMPEEYPAPPRTFSGLTARPLDERPAEEGTASGLSRRSPDPEPGSKHHRPPAPEAPRDAGASAPEPDGEPPAGHGAPGGDTAASDDRPESTGQSGNLDVRGT</sequence>
<feature type="compositionally biased region" description="Low complexity" evidence="1">
    <location>
        <begin position="224"/>
        <end position="247"/>
    </location>
</feature>
<dbReference type="Proteomes" id="UP001596496">
    <property type="component" value="Unassembled WGS sequence"/>
</dbReference>
<protein>
    <recommendedName>
        <fullName evidence="4">DivIVA domain-containing protein</fullName>
    </recommendedName>
</protein>
<feature type="region of interest" description="Disordered" evidence="1">
    <location>
        <begin position="105"/>
        <end position="267"/>
    </location>
</feature>
<evidence type="ECO:0000313" key="3">
    <source>
        <dbReference type="Proteomes" id="UP001596496"/>
    </source>
</evidence>
<dbReference type="EMBL" id="JBHTCG010000022">
    <property type="protein sequence ID" value="MFC7385899.1"/>
    <property type="molecule type" value="Genomic_DNA"/>
</dbReference>
<reference evidence="3" key="1">
    <citation type="journal article" date="2019" name="Int. J. Syst. Evol. Microbiol.">
        <title>The Global Catalogue of Microorganisms (GCM) 10K type strain sequencing project: providing services to taxonomists for standard genome sequencing and annotation.</title>
        <authorList>
            <consortium name="The Broad Institute Genomics Platform"/>
            <consortium name="The Broad Institute Genome Sequencing Center for Infectious Disease"/>
            <person name="Wu L."/>
            <person name="Ma J."/>
        </authorList>
    </citation>
    <scope>NUCLEOTIDE SEQUENCE [LARGE SCALE GENOMIC DNA]</scope>
    <source>
        <strain evidence="3">CECT 7649</strain>
    </source>
</reference>
<accession>A0ABW2P967</accession>
<keyword evidence="3" id="KW-1185">Reference proteome</keyword>
<evidence type="ECO:0000313" key="2">
    <source>
        <dbReference type="EMBL" id="MFC7385899.1"/>
    </source>
</evidence>
<evidence type="ECO:0000256" key="1">
    <source>
        <dbReference type="SAM" id="MobiDB-lite"/>
    </source>
</evidence>
<dbReference type="RefSeq" id="WP_380829746.1">
    <property type="nucleotide sequence ID" value="NZ_JBHTCG010000022.1"/>
</dbReference>
<proteinExistence type="predicted"/>